<gene>
    <name evidence="2" type="ORF">OsI_30400</name>
</gene>
<dbReference type="EMBL" id="CM000134">
    <property type="protein sequence ID" value="EAZ08136.1"/>
    <property type="molecule type" value="Genomic_DNA"/>
</dbReference>
<sequence length="210" mass="21496">MEAGLAREARLMEGGRIGARGASSGGGRLGARGAAGSGRGDLAGDPGITGSCPNRKESQPLNSRSASLFMQNYFPTIPVENEACKENSVGLPQMVQTCYTAAGNRIPNFIAVNYYMRSDGGGVFDVQDRINGVTLCGCNTIAACQAGAPAGACKDTGAPNRTSSSVNGNVYSGTIEFKSPASAASISNANIPSKFVGLLLLGLVLIIKPF</sequence>
<protein>
    <submittedName>
        <fullName evidence="2">Uncharacterized protein</fullName>
    </submittedName>
</protein>
<evidence type="ECO:0000313" key="3">
    <source>
        <dbReference type="Proteomes" id="UP000007015"/>
    </source>
</evidence>
<dbReference type="GO" id="GO:0008081">
    <property type="term" value="F:phosphoric diester hydrolase activity"/>
    <property type="evidence" value="ECO:0007669"/>
    <property type="project" value="InterPro"/>
</dbReference>
<evidence type="ECO:0000313" key="2">
    <source>
        <dbReference type="EMBL" id="EAZ08136.1"/>
    </source>
</evidence>
<dbReference type="AlphaFoldDB" id="A2YYH5"/>
<organism evidence="2 3">
    <name type="scientific">Oryza sativa subsp. indica</name>
    <name type="common">Rice</name>
    <dbReference type="NCBI Taxonomy" id="39946"/>
    <lineage>
        <taxon>Eukaryota</taxon>
        <taxon>Viridiplantae</taxon>
        <taxon>Streptophyta</taxon>
        <taxon>Embryophyta</taxon>
        <taxon>Tracheophyta</taxon>
        <taxon>Spermatophyta</taxon>
        <taxon>Magnoliopsida</taxon>
        <taxon>Liliopsida</taxon>
        <taxon>Poales</taxon>
        <taxon>Poaceae</taxon>
        <taxon>BOP clade</taxon>
        <taxon>Oryzoideae</taxon>
        <taxon>Oryzeae</taxon>
        <taxon>Oryzinae</taxon>
        <taxon>Oryza</taxon>
        <taxon>Oryza sativa</taxon>
    </lineage>
</organism>
<dbReference type="HOGENOM" id="CLU_036028_1_1_1"/>
<dbReference type="InterPro" id="IPR051057">
    <property type="entry name" value="PI-PLC_domain"/>
</dbReference>
<dbReference type="Proteomes" id="UP000007015">
    <property type="component" value="Chromosome 9"/>
</dbReference>
<dbReference type="STRING" id="39946.A2YYH5"/>
<reference evidence="2 3" key="1">
    <citation type="journal article" date="2005" name="PLoS Biol.">
        <title>The genomes of Oryza sativa: a history of duplications.</title>
        <authorList>
            <person name="Yu J."/>
            <person name="Wang J."/>
            <person name="Lin W."/>
            <person name="Li S."/>
            <person name="Li H."/>
            <person name="Zhou J."/>
            <person name="Ni P."/>
            <person name="Dong W."/>
            <person name="Hu S."/>
            <person name="Zeng C."/>
            <person name="Zhang J."/>
            <person name="Zhang Y."/>
            <person name="Li R."/>
            <person name="Xu Z."/>
            <person name="Li S."/>
            <person name="Li X."/>
            <person name="Zheng H."/>
            <person name="Cong L."/>
            <person name="Lin L."/>
            <person name="Yin J."/>
            <person name="Geng J."/>
            <person name="Li G."/>
            <person name="Shi J."/>
            <person name="Liu J."/>
            <person name="Lv H."/>
            <person name="Li J."/>
            <person name="Wang J."/>
            <person name="Deng Y."/>
            <person name="Ran L."/>
            <person name="Shi X."/>
            <person name="Wang X."/>
            <person name="Wu Q."/>
            <person name="Li C."/>
            <person name="Ren X."/>
            <person name="Wang J."/>
            <person name="Wang X."/>
            <person name="Li D."/>
            <person name="Liu D."/>
            <person name="Zhang X."/>
            <person name="Ji Z."/>
            <person name="Zhao W."/>
            <person name="Sun Y."/>
            <person name="Zhang Z."/>
            <person name="Bao J."/>
            <person name="Han Y."/>
            <person name="Dong L."/>
            <person name="Ji J."/>
            <person name="Chen P."/>
            <person name="Wu S."/>
            <person name="Liu J."/>
            <person name="Xiao Y."/>
            <person name="Bu D."/>
            <person name="Tan J."/>
            <person name="Yang L."/>
            <person name="Ye C."/>
            <person name="Zhang J."/>
            <person name="Xu J."/>
            <person name="Zhou Y."/>
            <person name="Yu Y."/>
            <person name="Zhang B."/>
            <person name="Zhuang S."/>
            <person name="Wei H."/>
            <person name="Liu B."/>
            <person name="Lei M."/>
            <person name="Yu H."/>
            <person name="Li Y."/>
            <person name="Xu H."/>
            <person name="Wei S."/>
            <person name="He X."/>
            <person name="Fang L."/>
            <person name="Zhang Z."/>
            <person name="Zhang Y."/>
            <person name="Huang X."/>
            <person name="Su Z."/>
            <person name="Tong W."/>
            <person name="Li J."/>
            <person name="Tong Z."/>
            <person name="Li S."/>
            <person name="Ye J."/>
            <person name="Wang L."/>
            <person name="Fang L."/>
            <person name="Lei T."/>
            <person name="Chen C."/>
            <person name="Chen H."/>
            <person name="Xu Z."/>
            <person name="Li H."/>
            <person name="Huang H."/>
            <person name="Zhang F."/>
            <person name="Xu H."/>
            <person name="Li N."/>
            <person name="Zhao C."/>
            <person name="Li S."/>
            <person name="Dong L."/>
            <person name="Huang Y."/>
            <person name="Li L."/>
            <person name="Xi Y."/>
            <person name="Qi Q."/>
            <person name="Li W."/>
            <person name="Zhang B."/>
            <person name="Hu W."/>
            <person name="Zhang Y."/>
            <person name="Tian X."/>
            <person name="Jiao Y."/>
            <person name="Liang X."/>
            <person name="Jin J."/>
            <person name="Gao L."/>
            <person name="Zheng W."/>
            <person name="Hao B."/>
            <person name="Liu S."/>
            <person name="Wang W."/>
            <person name="Yuan L."/>
            <person name="Cao M."/>
            <person name="McDermott J."/>
            <person name="Samudrala R."/>
            <person name="Wang J."/>
            <person name="Wong G.K."/>
            <person name="Yang H."/>
        </authorList>
    </citation>
    <scope>NUCLEOTIDE SEQUENCE [LARGE SCALE GENOMIC DNA]</scope>
    <source>
        <strain evidence="3">cv. 93-11</strain>
    </source>
</reference>
<evidence type="ECO:0000256" key="1">
    <source>
        <dbReference type="SAM" id="MobiDB-lite"/>
    </source>
</evidence>
<dbReference type="GO" id="GO:0006629">
    <property type="term" value="P:lipid metabolic process"/>
    <property type="evidence" value="ECO:0007669"/>
    <property type="project" value="InterPro"/>
</dbReference>
<name>A2YYH5_ORYSI</name>
<dbReference type="Pfam" id="PF26178">
    <property type="entry name" value="PI-PLC_cat"/>
    <property type="match status" value="1"/>
</dbReference>
<keyword evidence="3" id="KW-1185">Reference proteome</keyword>
<feature type="region of interest" description="Disordered" evidence="1">
    <location>
        <begin position="17"/>
        <end position="61"/>
    </location>
</feature>
<dbReference type="SUPFAM" id="SSF51695">
    <property type="entry name" value="PLC-like phosphodiesterases"/>
    <property type="match status" value="1"/>
</dbReference>
<dbReference type="PANTHER" id="PTHR13593">
    <property type="match status" value="1"/>
</dbReference>
<dbReference type="InterPro" id="IPR017946">
    <property type="entry name" value="PLC-like_Pdiesterase_TIM-brl"/>
</dbReference>
<feature type="compositionally biased region" description="Gly residues" evidence="1">
    <location>
        <begin position="17"/>
        <end position="41"/>
    </location>
</feature>
<accession>A2YYH5</accession>
<dbReference type="Gramene" id="BGIOSGA030222-TA">
    <property type="protein sequence ID" value="BGIOSGA030222-PA"/>
    <property type="gene ID" value="BGIOSGA030222"/>
</dbReference>
<proteinExistence type="predicted"/>
<dbReference type="PANTHER" id="PTHR13593:SF140">
    <property type="entry name" value="PLC-LIKE PHOSPHODIESTERASE"/>
    <property type="match status" value="1"/>
</dbReference>